<dbReference type="SUPFAM" id="SSF48726">
    <property type="entry name" value="Immunoglobulin"/>
    <property type="match status" value="1"/>
</dbReference>
<feature type="domain" description="Ig-like" evidence="1">
    <location>
        <begin position="4"/>
        <end position="125"/>
    </location>
</feature>
<dbReference type="Gene3D" id="2.60.40.10">
    <property type="entry name" value="Immunoglobulins"/>
    <property type="match status" value="1"/>
</dbReference>
<dbReference type="Pfam" id="PF07686">
    <property type="entry name" value="V-set"/>
    <property type="match status" value="1"/>
</dbReference>
<reference key="1">
    <citation type="journal article" date="2007" name="Nature">
        <title>The medaka draft genome and insights into vertebrate genome evolution.</title>
        <authorList>
            <person name="Kasahara M."/>
            <person name="Naruse K."/>
            <person name="Sasaki S."/>
            <person name="Nakatani Y."/>
            <person name="Qu W."/>
            <person name="Ahsan B."/>
            <person name="Yamada T."/>
            <person name="Nagayasu Y."/>
            <person name="Doi K."/>
            <person name="Kasai Y."/>
            <person name="Jindo T."/>
            <person name="Kobayashi D."/>
            <person name="Shimada A."/>
            <person name="Toyoda A."/>
            <person name="Kuroki Y."/>
            <person name="Fujiyama A."/>
            <person name="Sasaki T."/>
            <person name="Shimizu A."/>
            <person name="Asakawa S."/>
            <person name="Shimizu N."/>
            <person name="Hashimoto S."/>
            <person name="Yang J."/>
            <person name="Lee Y."/>
            <person name="Matsushima K."/>
            <person name="Sugano S."/>
            <person name="Sakaizumi M."/>
            <person name="Narita T."/>
            <person name="Ohishi K."/>
            <person name="Haga S."/>
            <person name="Ohta F."/>
            <person name="Nomoto H."/>
            <person name="Nogata K."/>
            <person name="Morishita T."/>
            <person name="Endo T."/>
            <person name="Shin-I T."/>
            <person name="Takeda H."/>
            <person name="Morishita S."/>
            <person name="Kohara Y."/>
        </authorList>
    </citation>
    <scope>NUCLEOTIDE SEQUENCE [LARGE SCALE GENOMIC DNA]</scope>
    <source>
        <strain>Hd-rR</strain>
    </source>
</reference>
<sequence length="155" mass="17346">VAKPEVFINDSVWDSDCNFLFLLVSAGFGLKVERLYKRVGEDVVLPCNVYRSSDQFYDGYWLFHTPRATHSELISCNDNVVQSSARASRLNVSSDCSLLITNITDEDAGRYLCRHGNNNEHYEVSSISVVKDVSVLAFPPHLTVIVHLKCLSGAF</sequence>
<dbReference type="Ensembl" id="ENSORLT00015012486.1">
    <property type="protein sequence ID" value="ENSORLP00015001535.1"/>
    <property type="gene ID" value="ENSORLG00015002142.1"/>
</dbReference>
<dbReference type="PANTHER" id="PTHR11422:SF5">
    <property type="entry name" value="DIVERSE IMMUNOGLOBULIN DOMAIN-CONTAINING PROTEIN 1.1 ISOFORM X1-RELATED"/>
    <property type="match status" value="1"/>
</dbReference>
<dbReference type="Proteomes" id="UP000265200">
    <property type="component" value="Chromosome 24"/>
</dbReference>
<reference evidence="2" key="3">
    <citation type="submission" date="2025-08" db="UniProtKB">
        <authorList>
            <consortium name="Ensembl"/>
        </authorList>
    </citation>
    <scope>IDENTIFICATION</scope>
    <source>
        <strain evidence="2">HSOK</strain>
    </source>
</reference>
<organism evidence="2 3">
    <name type="scientific">Oryzias latipes</name>
    <name type="common">Japanese rice fish</name>
    <name type="synonym">Japanese killifish</name>
    <dbReference type="NCBI Taxonomy" id="8090"/>
    <lineage>
        <taxon>Eukaryota</taxon>
        <taxon>Metazoa</taxon>
        <taxon>Chordata</taxon>
        <taxon>Craniata</taxon>
        <taxon>Vertebrata</taxon>
        <taxon>Euteleostomi</taxon>
        <taxon>Actinopterygii</taxon>
        <taxon>Neopterygii</taxon>
        <taxon>Teleostei</taxon>
        <taxon>Neoteleostei</taxon>
        <taxon>Acanthomorphata</taxon>
        <taxon>Ovalentaria</taxon>
        <taxon>Atherinomorphae</taxon>
        <taxon>Beloniformes</taxon>
        <taxon>Adrianichthyidae</taxon>
        <taxon>Oryziinae</taxon>
        <taxon>Oryzias</taxon>
    </lineage>
</organism>
<dbReference type="AlphaFoldDB" id="A0A3P9H199"/>
<dbReference type="InterPro" id="IPR003599">
    <property type="entry name" value="Ig_sub"/>
</dbReference>
<reference evidence="2" key="4">
    <citation type="submission" date="2025-09" db="UniProtKB">
        <authorList>
            <consortium name="Ensembl"/>
        </authorList>
    </citation>
    <scope>IDENTIFICATION</scope>
    <source>
        <strain evidence="2">HSOK</strain>
    </source>
</reference>
<dbReference type="PANTHER" id="PTHR11422">
    <property type="entry name" value="T-CELL SURFACE GLYCOPROTEIN CD4"/>
    <property type="match status" value="1"/>
</dbReference>
<dbReference type="InterPro" id="IPR007110">
    <property type="entry name" value="Ig-like_dom"/>
</dbReference>
<evidence type="ECO:0000259" key="1">
    <source>
        <dbReference type="PROSITE" id="PS50835"/>
    </source>
</evidence>
<protein>
    <recommendedName>
        <fullName evidence="1">Ig-like domain-containing protein</fullName>
    </recommendedName>
</protein>
<evidence type="ECO:0000313" key="2">
    <source>
        <dbReference type="Ensembl" id="ENSORLP00015001535.1"/>
    </source>
</evidence>
<proteinExistence type="predicted"/>
<reference evidence="2 3" key="2">
    <citation type="submission" date="2017-04" db="EMBL/GenBank/DDBJ databases">
        <title>CpG methylation of centromeres and impact of large insertions on vertebrate speciation.</title>
        <authorList>
            <person name="Ichikawa K."/>
            <person name="Yoshimura J."/>
            <person name="Morishita S."/>
        </authorList>
    </citation>
    <scope>NUCLEOTIDE SEQUENCE</scope>
    <source>
        <strain evidence="2 3">HSOK</strain>
    </source>
</reference>
<evidence type="ECO:0000313" key="3">
    <source>
        <dbReference type="Proteomes" id="UP000265200"/>
    </source>
</evidence>
<dbReference type="InterPro" id="IPR013783">
    <property type="entry name" value="Ig-like_fold"/>
</dbReference>
<dbReference type="SMART" id="SM00409">
    <property type="entry name" value="IG"/>
    <property type="match status" value="1"/>
</dbReference>
<dbReference type="InterPro" id="IPR036179">
    <property type="entry name" value="Ig-like_dom_sf"/>
</dbReference>
<dbReference type="InterPro" id="IPR013106">
    <property type="entry name" value="Ig_V-set"/>
</dbReference>
<name>A0A3P9H199_ORYLA</name>
<accession>A0A3P9H199</accession>
<dbReference type="PROSITE" id="PS50835">
    <property type="entry name" value="IG_LIKE"/>
    <property type="match status" value="1"/>
</dbReference>